<feature type="non-terminal residue" evidence="2">
    <location>
        <position position="1"/>
    </location>
</feature>
<dbReference type="Proteomes" id="UP000270094">
    <property type="component" value="Unassembled WGS sequence"/>
</dbReference>
<evidence type="ECO:0000256" key="1">
    <source>
        <dbReference type="SAM" id="MobiDB-lite"/>
    </source>
</evidence>
<proteinExistence type="predicted"/>
<gene>
    <name evidence="2" type="ORF">SVUK_LOCUS1732</name>
</gene>
<organism evidence="2 3">
    <name type="scientific">Strongylus vulgaris</name>
    <name type="common">Blood worm</name>
    <dbReference type="NCBI Taxonomy" id="40348"/>
    <lineage>
        <taxon>Eukaryota</taxon>
        <taxon>Metazoa</taxon>
        <taxon>Ecdysozoa</taxon>
        <taxon>Nematoda</taxon>
        <taxon>Chromadorea</taxon>
        <taxon>Rhabditida</taxon>
        <taxon>Rhabditina</taxon>
        <taxon>Rhabditomorpha</taxon>
        <taxon>Strongyloidea</taxon>
        <taxon>Strongylidae</taxon>
        <taxon>Strongylus</taxon>
    </lineage>
</organism>
<feature type="region of interest" description="Disordered" evidence="1">
    <location>
        <begin position="43"/>
        <end position="65"/>
    </location>
</feature>
<accession>A0A3P7IMC9</accession>
<keyword evidence="3" id="KW-1185">Reference proteome</keyword>
<dbReference type="AlphaFoldDB" id="A0A3P7IMC9"/>
<reference evidence="2 3" key="1">
    <citation type="submission" date="2018-11" db="EMBL/GenBank/DDBJ databases">
        <authorList>
            <consortium name="Pathogen Informatics"/>
        </authorList>
    </citation>
    <scope>NUCLEOTIDE SEQUENCE [LARGE SCALE GENOMIC DNA]</scope>
</reference>
<evidence type="ECO:0000313" key="3">
    <source>
        <dbReference type="Proteomes" id="UP000270094"/>
    </source>
</evidence>
<dbReference type="OrthoDB" id="5815649at2759"/>
<protein>
    <submittedName>
        <fullName evidence="2">Uncharacterized protein</fullName>
    </submittedName>
</protein>
<sequence>DDRWTLKTLEWIPREVKRPRGRPSIRWADVFVARMDQLNSQLVTSNGYGPRERRRRTSIPTSWMS</sequence>
<name>A0A3P7IMC9_STRVU</name>
<dbReference type="EMBL" id="UYYB01003588">
    <property type="protein sequence ID" value="VDM66734.1"/>
    <property type="molecule type" value="Genomic_DNA"/>
</dbReference>
<evidence type="ECO:0000313" key="2">
    <source>
        <dbReference type="EMBL" id="VDM66734.1"/>
    </source>
</evidence>